<keyword evidence="1" id="KW-1185">Reference proteome</keyword>
<name>A0A915JUG2_ROMCU</name>
<protein>
    <submittedName>
        <fullName evidence="2">Uncharacterized protein</fullName>
    </submittedName>
</protein>
<evidence type="ECO:0000313" key="2">
    <source>
        <dbReference type="WBParaSite" id="nRc.2.0.1.t29901-RA"/>
    </source>
</evidence>
<accession>A0A915JUG2</accession>
<dbReference type="AlphaFoldDB" id="A0A915JUG2"/>
<proteinExistence type="predicted"/>
<dbReference type="Proteomes" id="UP000887565">
    <property type="component" value="Unplaced"/>
</dbReference>
<sequence length="256" mass="28848">FLITESKLSRLCEEQETHYYPAQADDLSEKDGTEATVDPTVGLYNLPMYYMMMMQILHSSSHFLSRKQSINRAVRDAVQQILVSEVTNPTDVVKICQTGVANASKGLEVAQISPRHDTDDHLRTIGVIANQKITIGAQAIFDELAPQFFVELAVEFIEFAPPFPRIRDLGPPTLLEKHGNVTYESLIHVPAQLNIKSSTQREKFCSFVVSSLASSLIRSVVVVKLHNIWSEVTTEILYNHYAYLLIFQRHQQSPSS</sequence>
<evidence type="ECO:0000313" key="1">
    <source>
        <dbReference type="Proteomes" id="UP000887565"/>
    </source>
</evidence>
<reference evidence="2" key="1">
    <citation type="submission" date="2022-11" db="UniProtKB">
        <authorList>
            <consortium name="WormBaseParasite"/>
        </authorList>
    </citation>
    <scope>IDENTIFICATION</scope>
</reference>
<dbReference type="WBParaSite" id="nRc.2.0.1.t29901-RA">
    <property type="protein sequence ID" value="nRc.2.0.1.t29901-RA"/>
    <property type="gene ID" value="nRc.2.0.1.g29901"/>
</dbReference>
<organism evidence="1 2">
    <name type="scientific">Romanomermis culicivorax</name>
    <name type="common">Nematode worm</name>
    <dbReference type="NCBI Taxonomy" id="13658"/>
    <lineage>
        <taxon>Eukaryota</taxon>
        <taxon>Metazoa</taxon>
        <taxon>Ecdysozoa</taxon>
        <taxon>Nematoda</taxon>
        <taxon>Enoplea</taxon>
        <taxon>Dorylaimia</taxon>
        <taxon>Mermithida</taxon>
        <taxon>Mermithoidea</taxon>
        <taxon>Mermithidae</taxon>
        <taxon>Romanomermis</taxon>
    </lineage>
</organism>